<comment type="caution">
    <text evidence="2">The sequence shown here is derived from an EMBL/GenBank/DDBJ whole genome shotgun (WGS) entry which is preliminary data.</text>
</comment>
<evidence type="ECO:0000313" key="2">
    <source>
        <dbReference type="EMBL" id="MBL7559699.1"/>
    </source>
</evidence>
<gene>
    <name evidence="2" type="ORF">JAO71_07770</name>
</gene>
<dbReference type="InterPro" id="IPR029044">
    <property type="entry name" value="Nucleotide-diphossugar_trans"/>
</dbReference>
<dbReference type="EMBL" id="JAEMEF010000005">
    <property type="protein sequence ID" value="MBL7559699.1"/>
    <property type="molecule type" value="Genomic_DNA"/>
</dbReference>
<name>A0ABS1WKQ4_9FLAO</name>
<dbReference type="Pfam" id="PF00535">
    <property type="entry name" value="Glycos_transf_2"/>
    <property type="match status" value="1"/>
</dbReference>
<dbReference type="RefSeq" id="WP_054852821.1">
    <property type="nucleotide sequence ID" value="NZ_JAEMEF010000005.1"/>
</dbReference>
<reference evidence="2 3" key="1">
    <citation type="submission" date="2020-12" db="EMBL/GenBank/DDBJ databases">
        <title>Olleya sediminilitoris sp. nov., isolated from a tidal flat.</title>
        <authorList>
            <person name="Park S."/>
            <person name="Yoon J.-H."/>
        </authorList>
    </citation>
    <scope>NUCLEOTIDE SEQUENCE [LARGE SCALE GENOMIC DNA]</scope>
    <source>
        <strain evidence="2 3">YSTF-M6</strain>
    </source>
</reference>
<evidence type="ECO:0000313" key="3">
    <source>
        <dbReference type="Proteomes" id="UP000605013"/>
    </source>
</evidence>
<accession>A0ABS1WKQ4</accession>
<dbReference type="SUPFAM" id="SSF53448">
    <property type="entry name" value="Nucleotide-diphospho-sugar transferases"/>
    <property type="match status" value="1"/>
</dbReference>
<organism evidence="2 3">
    <name type="scientific">Olleya sediminilitoris</name>
    <dbReference type="NCBI Taxonomy" id="2795739"/>
    <lineage>
        <taxon>Bacteria</taxon>
        <taxon>Pseudomonadati</taxon>
        <taxon>Bacteroidota</taxon>
        <taxon>Flavobacteriia</taxon>
        <taxon>Flavobacteriales</taxon>
        <taxon>Flavobacteriaceae</taxon>
    </lineage>
</organism>
<evidence type="ECO:0000259" key="1">
    <source>
        <dbReference type="Pfam" id="PF00535"/>
    </source>
</evidence>
<dbReference type="Gene3D" id="3.90.550.10">
    <property type="entry name" value="Spore Coat Polysaccharide Biosynthesis Protein SpsA, Chain A"/>
    <property type="match status" value="1"/>
</dbReference>
<protein>
    <submittedName>
        <fullName evidence="2">Glycosyltransferase family 2 protein</fullName>
    </submittedName>
</protein>
<dbReference type="InterPro" id="IPR001173">
    <property type="entry name" value="Glyco_trans_2-like"/>
</dbReference>
<keyword evidence="3" id="KW-1185">Reference proteome</keyword>
<dbReference type="Proteomes" id="UP000605013">
    <property type="component" value="Unassembled WGS sequence"/>
</dbReference>
<proteinExistence type="predicted"/>
<dbReference type="CDD" id="cd00761">
    <property type="entry name" value="Glyco_tranf_GTA_type"/>
    <property type="match status" value="1"/>
</dbReference>
<sequence>MRKGVNPQKKQDVIEVDSIHRIILVVYIPNNISFYKNSFEVFKLCLESLIKTINSQAKITVVNNGSNEQVTQYIYKKHQEKYIDTLIHHNTNIGKIDALLGAARGAREKYITLSDADVLFKTGWMEEVTSVFNNFKNVGSVSPISVRNAETYATSSGMLKVLTKQLKFEYKAIPENFEDFNRYMSSINWDLETKPNLKWPVVESNSIKANLGSGHQVLTIDRDLLFSYIPTSPSYILIGRNSVNDFIDDPINKSGKLRLSTYNNFAYHMGNTVEKWMVQVQEENMNNINNIEIKDYKLTYPFKLTSHKIYTLKRLFIKKLFLLFFKR</sequence>
<feature type="domain" description="Glycosyltransferase 2-like" evidence="1">
    <location>
        <begin position="36"/>
        <end position="159"/>
    </location>
</feature>